<evidence type="ECO:0000313" key="2">
    <source>
        <dbReference type="Proteomes" id="UP000798662"/>
    </source>
</evidence>
<gene>
    <name evidence="1" type="ORF">I4F81_010102</name>
</gene>
<sequence length="158" mass="16877">MKLLADDGKEVDLGAVLKEQGLVLFMYPKANTPGCTKQACGFRENTAELSSAGFAVYGMSADTPAAQTSWKTKHNLAYPLLCDRDLALVKAIGAFKAPKNIKRSHIVVAKGGKVLDVRVMIGPEDSFKEAVKFVKGLDKADDVDDGPGVVSVAHSRAR</sequence>
<reference evidence="1" key="1">
    <citation type="submission" date="2019-11" db="EMBL/GenBank/DDBJ databases">
        <title>Nori genome reveals adaptations in red seaweeds to the harsh intertidal environment.</title>
        <authorList>
            <person name="Wang D."/>
            <person name="Mao Y."/>
        </authorList>
    </citation>
    <scope>NUCLEOTIDE SEQUENCE</scope>
    <source>
        <tissue evidence="1">Gametophyte</tissue>
    </source>
</reference>
<protein>
    <submittedName>
        <fullName evidence="1">Uncharacterized protein</fullName>
    </submittedName>
</protein>
<dbReference type="EMBL" id="CM020620">
    <property type="protein sequence ID" value="KAK1867596.1"/>
    <property type="molecule type" value="Genomic_DNA"/>
</dbReference>
<proteinExistence type="predicted"/>
<dbReference type="Proteomes" id="UP000798662">
    <property type="component" value="Chromosome 3"/>
</dbReference>
<accession>A0ACC3CC68</accession>
<comment type="caution">
    <text evidence="1">The sequence shown here is derived from an EMBL/GenBank/DDBJ whole genome shotgun (WGS) entry which is preliminary data.</text>
</comment>
<evidence type="ECO:0000313" key="1">
    <source>
        <dbReference type="EMBL" id="KAK1867596.1"/>
    </source>
</evidence>
<organism evidence="1 2">
    <name type="scientific">Pyropia yezoensis</name>
    <name type="common">Susabi-nori</name>
    <name type="synonym">Porphyra yezoensis</name>
    <dbReference type="NCBI Taxonomy" id="2788"/>
    <lineage>
        <taxon>Eukaryota</taxon>
        <taxon>Rhodophyta</taxon>
        <taxon>Bangiophyceae</taxon>
        <taxon>Bangiales</taxon>
        <taxon>Bangiaceae</taxon>
        <taxon>Pyropia</taxon>
    </lineage>
</organism>
<keyword evidence="2" id="KW-1185">Reference proteome</keyword>
<name>A0ACC3CC68_PYRYE</name>